<keyword evidence="2 11" id="KW-0240">DNA-directed RNA polymerase</keyword>
<protein>
    <recommendedName>
        <fullName evidence="11">DNA primase small subunit PriS</fullName>
        <ecNumber evidence="11">2.7.7.-</ecNumber>
    </recommendedName>
</protein>
<dbReference type="CDD" id="cd04860">
    <property type="entry name" value="AE_Prim_S"/>
    <property type="match status" value="1"/>
</dbReference>
<evidence type="ECO:0000256" key="3">
    <source>
        <dbReference type="ARBA" id="ARBA00022515"/>
    </source>
</evidence>
<evidence type="ECO:0000256" key="2">
    <source>
        <dbReference type="ARBA" id="ARBA00022478"/>
    </source>
</evidence>
<keyword evidence="3 11" id="KW-0639">Primosome</keyword>
<evidence type="ECO:0000256" key="7">
    <source>
        <dbReference type="ARBA" id="ARBA00022723"/>
    </source>
</evidence>
<evidence type="ECO:0000256" key="11">
    <source>
        <dbReference type="HAMAP-Rule" id="MF_00700"/>
    </source>
</evidence>
<accession>A0A7K4AI75</accession>
<feature type="active site" evidence="11">
    <location>
        <position position="90"/>
    </location>
</feature>
<dbReference type="GO" id="GO:0046872">
    <property type="term" value="F:metal ion binding"/>
    <property type="evidence" value="ECO:0007669"/>
    <property type="project" value="UniProtKB-KW"/>
</dbReference>
<dbReference type="InterPro" id="IPR002755">
    <property type="entry name" value="DNA_primase_S"/>
</dbReference>
<evidence type="ECO:0000256" key="4">
    <source>
        <dbReference type="ARBA" id="ARBA00022679"/>
    </source>
</evidence>
<dbReference type="Gene3D" id="3.90.920.10">
    <property type="entry name" value="DNA primase, PRIM domain"/>
    <property type="match status" value="1"/>
</dbReference>
<comment type="function">
    <text evidence="13">RNA polymerase that catalyzes the synthesis of short RNA molecules used as primers for DNA polymerase during DNA replication.</text>
</comment>
<evidence type="ECO:0000256" key="8">
    <source>
        <dbReference type="ARBA" id="ARBA00022842"/>
    </source>
</evidence>
<keyword evidence="6 11" id="KW-0235">DNA replication</keyword>
<dbReference type="EC" id="2.7.7.-" evidence="11"/>
<keyword evidence="7 11" id="KW-0479">Metal-binding</keyword>
<dbReference type="OMA" id="GYHVHVR"/>
<evidence type="ECO:0000256" key="12">
    <source>
        <dbReference type="RuleBase" id="RU003514"/>
    </source>
</evidence>
<reference evidence="14 15" key="1">
    <citation type="journal article" date="2020" name="Biotechnol. Biofuels">
        <title>New insights from the biogas microbiome by comprehensive genome-resolved metagenomics of nearly 1600 species originating from multiple anaerobic digesters.</title>
        <authorList>
            <person name="Campanaro S."/>
            <person name="Treu L."/>
            <person name="Rodriguez-R L.M."/>
            <person name="Kovalovszki A."/>
            <person name="Ziels R.M."/>
            <person name="Maus I."/>
            <person name="Zhu X."/>
            <person name="Kougias P.G."/>
            <person name="Basile A."/>
            <person name="Luo G."/>
            <person name="Schluter A."/>
            <person name="Konstantinidis K.T."/>
            <person name="Angelidaki I."/>
        </authorList>
    </citation>
    <scope>NUCLEOTIDE SEQUENCE [LARGE SCALE GENOMIC DNA]</scope>
    <source>
        <strain evidence="14">AS27yjCOA_157</strain>
    </source>
</reference>
<dbReference type="GO" id="GO:0000428">
    <property type="term" value="C:DNA-directed RNA polymerase complex"/>
    <property type="evidence" value="ECO:0007669"/>
    <property type="project" value="UniProtKB-KW"/>
</dbReference>
<evidence type="ECO:0000256" key="5">
    <source>
        <dbReference type="ARBA" id="ARBA00022695"/>
    </source>
</evidence>
<comment type="subunit">
    <text evidence="11">Heterodimer of a small subunit (PriS) and a large subunit (PriL).</text>
</comment>
<evidence type="ECO:0000256" key="6">
    <source>
        <dbReference type="ARBA" id="ARBA00022705"/>
    </source>
</evidence>
<dbReference type="RefSeq" id="WP_013719297.1">
    <property type="nucleotide sequence ID" value="NZ_DAITGN010000005.1"/>
</dbReference>
<comment type="function">
    <text evidence="11">Catalytic subunit of DNA primase, an RNA polymerase that catalyzes the synthesis of short RNA molecules used as primers for DNA polymerase during DNA replication. The small subunit contains the primase catalytic core and has DNA synthesis activity on its own. Binding to the large subunit stabilizes and modulates the activity, increasing the rate of DNA synthesis while decreasing the length of the DNA fragments, and conferring RNA synthesis capability. The DNA polymerase activity may enable DNA primase to also catalyze primer extension after primer synthesis. May also play a role in DNA repair.</text>
</comment>
<dbReference type="InterPro" id="IPR023639">
    <property type="entry name" value="DNA_primase_ssu_PriS"/>
</dbReference>
<dbReference type="Proteomes" id="UP000544742">
    <property type="component" value="Unassembled WGS sequence"/>
</dbReference>
<keyword evidence="9 11" id="KW-0804">Transcription</keyword>
<dbReference type="GeneID" id="10461185"/>
<dbReference type="SUPFAM" id="SSF56747">
    <property type="entry name" value="Prim-pol domain"/>
    <property type="match status" value="1"/>
</dbReference>
<organism evidence="14 15">
    <name type="scientific">Methanothrix soehngenii</name>
    <name type="common">Methanosaeta concilii</name>
    <dbReference type="NCBI Taxonomy" id="2223"/>
    <lineage>
        <taxon>Archaea</taxon>
        <taxon>Methanobacteriati</taxon>
        <taxon>Methanobacteriota</taxon>
        <taxon>Stenosarchaea group</taxon>
        <taxon>Methanomicrobia</taxon>
        <taxon>Methanotrichales</taxon>
        <taxon>Methanotrichaceae</taxon>
        <taxon>Methanothrix</taxon>
    </lineage>
</organism>
<sequence>MNFLISKFREYYIQATLDAPPGLQSREWGFLFFDDSGMRRHKSFFSRGELVDYVRSMIPRHVYHSAAYYQRPGAPTMKEKIWQGADLIFDLDADHLRGAASSYAGMLEQVKRETLKLLSFLLSDFGFAESKISVVFSGGRGYHIHVRDPRIYSFGGDERREVVDYLSGRGLVLDRFIHEAPVEGWGREGGRRLIAPARDSPGWGGRINRSIISFVEGLRTLDEPGAVAVLTRVRGIGPKKASSFYRSLEGEGVIEEIRRGNLDLFRGSAGIWKLLLKECLDSEGVVVGLNLNQERGETDEPVTADVRRLIRCPGSLHGGSGLRVTPLSISGLEEFNPLEDAVVFGDEPVFLEISKPFSTQMKGNSYSLKEGTEELPSCVAVFLMARGVAEARTRH</sequence>
<dbReference type="GO" id="GO:0003899">
    <property type="term" value="F:DNA-directed RNA polymerase activity"/>
    <property type="evidence" value="ECO:0007669"/>
    <property type="project" value="UniProtKB-UniRule"/>
</dbReference>
<comment type="cofactor">
    <cofactor evidence="11">
        <name>Mg(2+)</name>
        <dbReference type="ChEBI" id="CHEBI:18420"/>
    </cofactor>
    <cofactor evidence="11">
        <name>Mn(2+)</name>
        <dbReference type="ChEBI" id="CHEBI:29035"/>
    </cofactor>
</comment>
<feature type="active site" evidence="11">
    <location>
        <position position="299"/>
    </location>
</feature>
<keyword evidence="5 11" id="KW-0548">Nucleotidyltransferase</keyword>
<evidence type="ECO:0000256" key="9">
    <source>
        <dbReference type="ARBA" id="ARBA00023163"/>
    </source>
</evidence>
<proteinExistence type="inferred from homology"/>
<gene>
    <name evidence="11" type="primary">priS</name>
    <name evidence="14" type="ORF">GX426_06100</name>
</gene>
<dbReference type="EMBL" id="JAAYUN010000100">
    <property type="protein sequence ID" value="NLJ22663.1"/>
    <property type="molecule type" value="Genomic_DNA"/>
</dbReference>
<keyword evidence="4 11" id="KW-0808">Transferase</keyword>
<dbReference type="Pfam" id="PF01896">
    <property type="entry name" value="DNA_primase_S"/>
    <property type="match status" value="1"/>
</dbReference>
<dbReference type="PANTHER" id="PTHR10536">
    <property type="entry name" value="DNA PRIMASE SMALL SUBUNIT"/>
    <property type="match status" value="1"/>
</dbReference>
<dbReference type="HAMAP" id="MF_00700">
    <property type="entry name" value="DNA_primase_sml_arc"/>
    <property type="match status" value="1"/>
</dbReference>
<dbReference type="GO" id="GO:1990077">
    <property type="term" value="C:primosome complex"/>
    <property type="evidence" value="ECO:0007669"/>
    <property type="project" value="UniProtKB-KW"/>
</dbReference>
<evidence type="ECO:0000256" key="1">
    <source>
        <dbReference type="ARBA" id="ARBA00009762"/>
    </source>
</evidence>
<comment type="caution">
    <text evidence="14">The sequence shown here is derived from an EMBL/GenBank/DDBJ whole genome shotgun (WGS) entry which is preliminary data.</text>
</comment>
<feature type="active site" evidence="11">
    <location>
        <position position="92"/>
    </location>
</feature>
<name>A0A7K4AI75_METSH</name>
<keyword evidence="8 11" id="KW-0460">Magnesium</keyword>
<evidence type="ECO:0000256" key="10">
    <source>
        <dbReference type="ARBA" id="ARBA00023211"/>
    </source>
</evidence>
<comment type="similarity">
    <text evidence="1 11 12">Belongs to the eukaryotic-type primase small subunit family.</text>
</comment>
<evidence type="ECO:0000256" key="13">
    <source>
        <dbReference type="RuleBase" id="RU004224"/>
    </source>
</evidence>
<evidence type="ECO:0000313" key="14">
    <source>
        <dbReference type="EMBL" id="NLJ22663.1"/>
    </source>
</evidence>
<keyword evidence="10 11" id="KW-0464">Manganese</keyword>
<dbReference type="GO" id="GO:0006269">
    <property type="term" value="P:DNA replication, synthesis of primer"/>
    <property type="evidence" value="ECO:0007669"/>
    <property type="project" value="UniProtKB-UniRule"/>
</dbReference>
<dbReference type="InterPro" id="IPR014052">
    <property type="entry name" value="DNA_primase_ssu_euk/arc"/>
</dbReference>
<dbReference type="AlphaFoldDB" id="A0A7K4AI75"/>
<evidence type="ECO:0000313" key="15">
    <source>
        <dbReference type="Proteomes" id="UP000544742"/>
    </source>
</evidence>